<dbReference type="InterPro" id="IPR036852">
    <property type="entry name" value="Peptidase_S8/S53_dom_sf"/>
</dbReference>
<evidence type="ECO:0000256" key="9">
    <source>
        <dbReference type="PROSITE-ProRule" id="PRU01032"/>
    </source>
</evidence>
<evidence type="ECO:0000256" key="10">
    <source>
        <dbReference type="SAM" id="SignalP"/>
    </source>
</evidence>
<gene>
    <name evidence="12" type="ORF">N7498_010005</name>
</gene>
<evidence type="ECO:0000256" key="6">
    <source>
        <dbReference type="ARBA" id="ARBA00022825"/>
    </source>
</evidence>
<dbReference type="RefSeq" id="XP_058303960.1">
    <property type="nucleotide sequence ID" value="XM_058457061.1"/>
</dbReference>
<evidence type="ECO:0000256" key="2">
    <source>
        <dbReference type="ARBA" id="ARBA00022670"/>
    </source>
</evidence>
<evidence type="ECO:0000313" key="12">
    <source>
        <dbReference type="EMBL" id="KAJ5191020.1"/>
    </source>
</evidence>
<comment type="caution">
    <text evidence="12">The sequence shown here is derived from an EMBL/GenBank/DDBJ whole genome shotgun (WGS) entry which is preliminary data.</text>
</comment>
<dbReference type="GO" id="GO:0004252">
    <property type="term" value="F:serine-type endopeptidase activity"/>
    <property type="evidence" value="ECO:0007669"/>
    <property type="project" value="UniProtKB-UniRule"/>
</dbReference>
<dbReference type="EMBL" id="JAPQKR010000016">
    <property type="protein sequence ID" value="KAJ5191020.1"/>
    <property type="molecule type" value="Genomic_DNA"/>
</dbReference>
<evidence type="ECO:0000256" key="5">
    <source>
        <dbReference type="ARBA" id="ARBA00022801"/>
    </source>
</evidence>
<evidence type="ECO:0000256" key="7">
    <source>
        <dbReference type="ARBA" id="ARBA00022837"/>
    </source>
</evidence>
<dbReference type="CDD" id="cd11377">
    <property type="entry name" value="Pro-peptidase_S53"/>
    <property type="match status" value="1"/>
</dbReference>
<dbReference type="SUPFAM" id="SSF52743">
    <property type="entry name" value="Subtilisin-like"/>
    <property type="match status" value="1"/>
</dbReference>
<name>A0A9W9M6F9_9EURO</name>
<sequence>MLVDRVCLALAIAAVTGAVPAPIKHVLHEKRDSHSYDWVKGARVERDAVLPVRIGLTQNNLEYGDKYLMEISNPSSPRYGQYWSAEEVHDLFAPSAEAVDEVREWLHAAGIDKSRVVHSDNKGWLAFDAYAHEAENLFMAEFYEHQHLSTESIKIGSDRYYVPQHIQGHIDYITPGIKLTPIVKKYTKVKRESHLAHSNPNAQAGSALDDHYSIPAKALSLPADLQGCGLNITPTCIKALYGIPDATKARQGNSLGLYEQGDYFAKSDIDQFYEQYAPWVPQGTYPIPAMIDGANFSVCRCNPLNAGESDIDIDMAFSLIYPQNVTLYQVDDQLYEPKEVATTNLFNTFLDALDGSYCTYSAYGETGDDPNIDPVYPDNRPGGYKGKLQCGVYKPTNIISASYGQAEIDLPISYTKRQCNEFMKLGLQGHSILFASGDYGVATSAGDVDSPNTCLGPDNKIFNPQYPSNCPYVTSVGGTMLYGDQTVKDAESVMHVNLGGTATNFTTAGGFSNYFPQPDYQKEAVKKYFEKADLSYPYYSEFSVDFNKTKGLYNRIGRAYPDVSANGAQFRAYTHGIDYHYYGSSLASPLFASVLNLINEERFAVGKGPVGFVNPVLYAHPEVLNDITNGTSAGCDTDGFAAIEGWDPATGLGTPNYPKMKELFMSLP</sequence>
<keyword evidence="2 9" id="KW-0645">Protease</keyword>
<dbReference type="PROSITE" id="PS51695">
    <property type="entry name" value="SEDOLISIN"/>
    <property type="match status" value="1"/>
</dbReference>
<keyword evidence="4 10" id="KW-0732">Signal</keyword>
<keyword evidence="5 9" id="KW-0378">Hydrolase</keyword>
<reference evidence="12" key="2">
    <citation type="journal article" date="2023" name="IMA Fungus">
        <title>Comparative genomic study of the Penicillium genus elucidates a diverse pangenome and 15 lateral gene transfer events.</title>
        <authorList>
            <person name="Petersen C."/>
            <person name="Sorensen T."/>
            <person name="Nielsen M.R."/>
            <person name="Sondergaard T.E."/>
            <person name="Sorensen J.L."/>
            <person name="Fitzpatrick D.A."/>
            <person name="Frisvad J.C."/>
            <person name="Nielsen K.L."/>
        </authorList>
    </citation>
    <scope>NUCLEOTIDE SEQUENCE</scope>
    <source>
        <strain evidence="12">IBT 15544</strain>
    </source>
</reference>
<evidence type="ECO:0000259" key="11">
    <source>
        <dbReference type="PROSITE" id="PS51695"/>
    </source>
</evidence>
<feature type="chain" id="PRO_5040785224" evidence="10">
    <location>
        <begin position="19"/>
        <end position="668"/>
    </location>
</feature>
<comment type="subcellular location">
    <subcellularLocation>
        <location evidence="1">Secreted</location>
        <location evidence="1">Extracellular space</location>
    </subcellularLocation>
</comment>
<feature type="active site" description="Charge relay system" evidence="9">
    <location>
        <position position="308"/>
    </location>
</feature>
<dbReference type="PANTHER" id="PTHR14218:SF19">
    <property type="entry name" value="SERINE PROTEASE AORO, PUTATIVE (AFU_ORTHOLOGUE AFUA_6G10250)-RELATED"/>
    <property type="match status" value="1"/>
</dbReference>
<accession>A0A9W9M6F9</accession>
<keyword evidence="6 9" id="KW-0720">Serine protease</keyword>
<protein>
    <submittedName>
        <fullName evidence="12">Aorsin</fullName>
    </submittedName>
</protein>
<reference evidence="12" key="1">
    <citation type="submission" date="2022-12" db="EMBL/GenBank/DDBJ databases">
        <authorList>
            <person name="Petersen C."/>
        </authorList>
    </citation>
    <scope>NUCLEOTIDE SEQUENCE</scope>
    <source>
        <strain evidence="12">IBT 15544</strain>
    </source>
</reference>
<keyword evidence="7 9" id="KW-0106">Calcium</keyword>
<dbReference type="GO" id="GO:0046872">
    <property type="term" value="F:metal ion binding"/>
    <property type="evidence" value="ECO:0007669"/>
    <property type="project" value="UniProtKB-UniRule"/>
</dbReference>
<dbReference type="AlphaFoldDB" id="A0A9W9M6F9"/>
<proteinExistence type="predicted"/>
<feature type="binding site" evidence="9">
    <location>
        <position position="645"/>
    </location>
    <ligand>
        <name>Ca(2+)</name>
        <dbReference type="ChEBI" id="CHEBI:29108"/>
    </ligand>
</feature>
<dbReference type="Proteomes" id="UP001150904">
    <property type="component" value="Unassembled WGS sequence"/>
</dbReference>
<evidence type="ECO:0000313" key="13">
    <source>
        <dbReference type="Proteomes" id="UP001150904"/>
    </source>
</evidence>
<keyword evidence="8" id="KW-0865">Zymogen</keyword>
<comment type="cofactor">
    <cofactor evidence="9">
        <name>Ca(2+)</name>
        <dbReference type="ChEBI" id="CHEBI:29108"/>
    </cofactor>
    <text evidence="9">Binds 1 Ca(2+) ion per subunit.</text>
</comment>
<dbReference type="InterPro" id="IPR030400">
    <property type="entry name" value="Sedolisin_dom"/>
</dbReference>
<dbReference type="SMART" id="SM00944">
    <property type="entry name" value="Pro-kuma_activ"/>
    <property type="match status" value="1"/>
</dbReference>
<dbReference type="SUPFAM" id="SSF54897">
    <property type="entry name" value="Protease propeptides/inhibitors"/>
    <property type="match status" value="1"/>
</dbReference>
<feature type="domain" description="Peptidase S53" evidence="11">
    <location>
        <begin position="231"/>
        <end position="667"/>
    </location>
</feature>
<organism evidence="12 13">
    <name type="scientific">Penicillium cinerascens</name>
    <dbReference type="NCBI Taxonomy" id="70096"/>
    <lineage>
        <taxon>Eukaryota</taxon>
        <taxon>Fungi</taxon>
        <taxon>Dikarya</taxon>
        <taxon>Ascomycota</taxon>
        <taxon>Pezizomycotina</taxon>
        <taxon>Eurotiomycetes</taxon>
        <taxon>Eurotiomycetidae</taxon>
        <taxon>Eurotiales</taxon>
        <taxon>Aspergillaceae</taxon>
        <taxon>Penicillium</taxon>
    </lineage>
</organism>
<feature type="active site" description="Charge relay system" evidence="9">
    <location>
        <position position="312"/>
    </location>
</feature>
<keyword evidence="13" id="KW-1185">Reference proteome</keyword>
<dbReference type="CDD" id="cd04056">
    <property type="entry name" value="Peptidases_S53"/>
    <property type="match status" value="1"/>
</dbReference>
<feature type="active site" description="Charge relay system" evidence="9">
    <location>
        <position position="585"/>
    </location>
</feature>
<feature type="binding site" evidence="9">
    <location>
        <position position="647"/>
    </location>
    <ligand>
        <name>Ca(2+)</name>
        <dbReference type="ChEBI" id="CHEBI:29108"/>
    </ligand>
</feature>
<dbReference type="GO" id="GO:0008240">
    <property type="term" value="F:tripeptidyl-peptidase activity"/>
    <property type="evidence" value="ECO:0007669"/>
    <property type="project" value="TreeGrafter"/>
</dbReference>
<dbReference type="InterPro" id="IPR050819">
    <property type="entry name" value="Tripeptidyl-peptidase_I"/>
</dbReference>
<dbReference type="GO" id="GO:0006508">
    <property type="term" value="P:proteolysis"/>
    <property type="evidence" value="ECO:0007669"/>
    <property type="project" value="UniProtKB-KW"/>
</dbReference>
<evidence type="ECO:0000256" key="8">
    <source>
        <dbReference type="ARBA" id="ARBA00023145"/>
    </source>
</evidence>
<dbReference type="PANTHER" id="PTHR14218">
    <property type="entry name" value="PROTEASE S8 TRIPEPTIDYL PEPTIDASE I CLN2"/>
    <property type="match status" value="1"/>
</dbReference>
<dbReference type="GeneID" id="83184362"/>
<dbReference type="Pfam" id="PF09286">
    <property type="entry name" value="Pro-kuma_activ"/>
    <property type="match status" value="1"/>
</dbReference>
<dbReference type="Gene3D" id="3.40.50.200">
    <property type="entry name" value="Peptidase S8/S53 domain"/>
    <property type="match status" value="1"/>
</dbReference>
<dbReference type="OrthoDB" id="409122at2759"/>
<evidence type="ECO:0000256" key="1">
    <source>
        <dbReference type="ARBA" id="ARBA00004239"/>
    </source>
</evidence>
<evidence type="ECO:0000256" key="4">
    <source>
        <dbReference type="ARBA" id="ARBA00022729"/>
    </source>
</evidence>
<feature type="binding site" evidence="9">
    <location>
        <position position="626"/>
    </location>
    <ligand>
        <name>Ca(2+)</name>
        <dbReference type="ChEBI" id="CHEBI:29108"/>
    </ligand>
</feature>
<dbReference type="GO" id="GO:0005576">
    <property type="term" value="C:extracellular region"/>
    <property type="evidence" value="ECO:0007669"/>
    <property type="project" value="UniProtKB-SubCell"/>
</dbReference>
<feature type="binding site" evidence="9">
    <location>
        <position position="627"/>
    </location>
    <ligand>
        <name>Ca(2+)</name>
        <dbReference type="ChEBI" id="CHEBI:29108"/>
    </ligand>
</feature>
<feature type="signal peptide" evidence="10">
    <location>
        <begin position="1"/>
        <end position="18"/>
    </location>
</feature>
<evidence type="ECO:0000256" key="3">
    <source>
        <dbReference type="ARBA" id="ARBA00022723"/>
    </source>
</evidence>
<keyword evidence="3 9" id="KW-0479">Metal-binding</keyword>
<dbReference type="InterPro" id="IPR015366">
    <property type="entry name" value="S53_propep"/>
</dbReference>